<dbReference type="InterPro" id="IPR013785">
    <property type="entry name" value="Aldolase_TIM"/>
</dbReference>
<organism evidence="1 2">
    <name type="scientific">Trichlorobacter thiogenes</name>
    <dbReference type="NCBI Taxonomy" id="115783"/>
    <lineage>
        <taxon>Bacteria</taxon>
        <taxon>Pseudomonadati</taxon>
        <taxon>Thermodesulfobacteriota</taxon>
        <taxon>Desulfuromonadia</taxon>
        <taxon>Geobacterales</taxon>
        <taxon>Geobacteraceae</taxon>
        <taxon>Trichlorobacter</taxon>
    </lineage>
</organism>
<dbReference type="EMBL" id="FUWR01000032">
    <property type="protein sequence ID" value="SKA24009.1"/>
    <property type="molecule type" value="Genomic_DNA"/>
</dbReference>
<evidence type="ECO:0000313" key="2">
    <source>
        <dbReference type="Proteomes" id="UP000190102"/>
    </source>
</evidence>
<dbReference type="CDD" id="cd01335">
    <property type="entry name" value="Radical_SAM"/>
    <property type="match status" value="1"/>
</dbReference>
<dbReference type="InterPro" id="IPR058240">
    <property type="entry name" value="rSAM_sf"/>
</dbReference>
<dbReference type="AlphaFoldDB" id="A0A1T4S6X8"/>
<evidence type="ECO:0000313" key="1">
    <source>
        <dbReference type="EMBL" id="SKA24009.1"/>
    </source>
</evidence>
<reference evidence="2" key="1">
    <citation type="submission" date="2017-02" db="EMBL/GenBank/DDBJ databases">
        <authorList>
            <person name="Varghese N."/>
            <person name="Submissions S."/>
        </authorList>
    </citation>
    <scope>NUCLEOTIDE SEQUENCE [LARGE SCALE GENOMIC DNA]</scope>
    <source>
        <strain evidence="2">ATCC BAA-34</strain>
    </source>
</reference>
<keyword evidence="2" id="KW-1185">Reference proteome</keyword>
<dbReference type="SUPFAM" id="SSF102114">
    <property type="entry name" value="Radical SAM enzymes"/>
    <property type="match status" value="1"/>
</dbReference>
<dbReference type="RefSeq" id="WP_078791552.1">
    <property type="nucleotide sequence ID" value="NZ_FUWR01000032.1"/>
</dbReference>
<protein>
    <submittedName>
        <fullName evidence="1">Biotin synthase</fullName>
    </submittedName>
</protein>
<proteinExistence type="predicted"/>
<accession>A0A1T4S6X8</accession>
<dbReference type="STRING" id="115783.SAMN02745119_03303"/>
<dbReference type="Proteomes" id="UP000190102">
    <property type="component" value="Unassembled WGS sequence"/>
</dbReference>
<dbReference type="OrthoDB" id="5405220at2"/>
<name>A0A1T4S6X8_9BACT</name>
<gene>
    <name evidence="1" type="ORF">SAMN02745119_03303</name>
</gene>
<sequence length="330" mass="35556">MQLNDLISKSLNDERLTHDEIVYLLSLPTTSSATYQLLAASRELSGRLCADKAEVHAQFAVNLAPCPKNCMFCSFAAKNGIFKGSTKLSHDAAVTAALTFEENGANAIYLMATASFDLTEFCEYGREVRNRLSSDTILIANVGDQNAQGARLLKDAGFDGAYHALRLREGSDSDIPPDDRLASIRAFKEAGLIVGTCVEPLGPEHSNEELADLILFTAAHQPAFSGAARRISIPGTALAERGMISELRMAQIVAVTRLAIPHVVKGNCTHEPCGIGALAGANLFWAETGANPRDIKEKTEDGRGHTVDTCRAIFNEADWQTLEGPSAFFK</sequence>
<dbReference type="Gene3D" id="3.20.20.70">
    <property type="entry name" value="Aldolase class I"/>
    <property type="match status" value="1"/>
</dbReference>